<dbReference type="PANTHER" id="PTHR43386:SF23">
    <property type="entry name" value="ABC TRANSPORTER"/>
    <property type="match status" value="1"/>
</dbReference>
<feature type="transmembrane region" description="Helical" evidence="7">
    <location>
        <begin position="108"/>
        <end position="134"/>
    </location>
</feature>
<evidence type="ECO:0000256" key="7">
    <source>
        <dbReference type="RuleBase" id="RU363032"/>
    </source>
</evidence>
<dbReference type="AlphaFoldDB" id="A0A512DC79"/>
<dbReference type="InterPro" id="IPR035906">
    <property type="entry name" value="MetI-like_sf"/>
</dbReference>
<keyword evidence="5 7" id="KW-1133">Transmembrane helix</keyword>
<keyword evidence="11" id="KW-1185">Reference proteome</keyword>
<dbReference type="RefSeq" id="WP_146903081.1">
    <property type="nucleotide sequence ID" value="NZ_BAAARM010000003.1"/>
</dbReference>
<proteinExistence type="inferred from homology"/>
<keyword evidence="6 7" id="KW-0472">Membrane</keyword>
<feature type="region of interest" description="Disordered" evidence="8">
    <location>
        <begin position="1"/>
        <end position="42"/>
    </location>
</feature>
<dbReference type="Pfam" id="PF00528">
    <property type="entry name" value="BPD_transp_1"/>
    <property type="match status" value="1"/>
</dbReference>
<evidence type="ECO:0000256" key="5">
    <source>
        <dbReference type="ARBA" id="ARBA00022989"/>
    </source>
</evidence>
<accession>A0A512DC79</accession>
<keyword evidence="4 7" id="KW-0812">Transmembrane</keyword>
<dbReference type="InterPro" id="IPR050366">
    <property type="entry name" value="BP-dependent_transpt_permease"/>
</dbReference>
<dbReference type="PROSITE" id="PS50928">
    <property type="entry name" value="ABC_TM1"/>
    <property type="match status" value="1"/>
</dbReference>
<feature type="transmembrane region" description="Helical" evidence="7">
    <location>
        <begin position="155"/>
        <end position="180"/>
    </location>
</feature>
<keyword evidence="3" id="KW-1003">Cell membrane</keyword>
<evidence type="ECO:0000256" key="6">
    <source>
        <dbReference type="ARBA" id="ARBA00023136"/>
    </source>
</evidence>
<dbReference type="Proteomes" id="UP000321181">
    <property type="component" value="Unassembled WGS sequence"/>
</dbReference>
<feature type="compositionally biased region" description="Basic residues" evidence="8">
    <location>
        <begin position="22"/>
        <end position="32"/>
    </location>
</feature>
<feature type="transmembrane region" description="Helical" evidence="7">
    <location>
        <begin position="274"/>
        <end position="297"/>
    </location>
</feature>
<dbReference type="OrthoDB" id="9812701at2"/>
<sequence>MRSETTTRTTDRTPAPTPAPRRPTRASRRRLRAGQAGRQAGRPAGRWAAVAGTLLLVGYAVLVPLLVPVDLDHVDYGIGATAPSWSHPFGTDLAGRDLFVRSAVGLRISLLAALAGALGAVVVGTLTGAACALLGGRADRWGMRVVDGVNAVPHLLLGIVVASVLRGSFVTIVLVVAVTHWTQTARLVRAELLALGAQDFYRAAIALGFTRRQLLRHHAAPRLAGQLAVAFGLLVPHAVWHESTLTFLGLGLPPHRPSLGVLLDLGQQALLSGAWWTLAAPAGLLVAITVCLAGCLVGAGAGGGTGGDGGHHGGGRAGRTGEHRA</sequence>
<dbReference type="GO" id="GO:0005886">
    <property type="term" value="C:plasma membrane"/>
    <property type="evidence" value="ECO:0007669"/>
    <property type="project" value="UniProtKB-SubCell"/>
</dbReference>
<organism evidence="10 11">
    <name type="scientific">Cellulomonas aerilata</name>
    <dbReference type="NCBI Taxonomy" id="515326"/>
    <lineage>
        <taxon>Bacteria</taxon>
        <taxon>Bacillati</taxon>
        <taxon>Actinomycetota</taxon>
        <taxon>Actinomycetes</taxon>
        <taxon>Micrococcales</taxon>
        <taxon>Cellulomonadaceae</taxon>
        <taxon>Cellulomonas</taxon>
    </lineage>
</organism>
<evidence type="ECO:0000256" key="1">
    <source>
        <dbReference type="ARBA" id="ARBA00004651"/>
    </source>
</evidence>
<dbReference type="EMBL" id="BJYY01000013">
    <property type="protein sequence ID" value="GEO34089.1"/>
    <property type="molecule type" value="Genomic_DNA"/>
</dbReference>
<feature type="transmembrane region" description="Helical" evidence="7">
    <location>
        <begin position="47"/>
        <end position="67"/>
    </location>
</feature>
<feature type="domain" description="ABC transmembrane type-1" evidence="9">
    <location>
        <begin position="106"/>
        <end position="297"/>
    </location>
</feature>
<dbReference type="InterPro" id="IPR000515">
    <property type="entry name" value="MetI-like"/>
</dbReference>
<comment type="caution">
    <text evidence="10">The sequence shown here is derived from an EMBL/GenBank/DDBJ whole genome shotgun (WGS) entry which is preliminary data.</text>
</comment>
<evidence type="ECO:0000256" key="4">
    <source>
        <dbReference type="ARBA" id="ARBA00022692"/>
    </source>
</evidence>
<reference evidence="10 11" key="1">
    <citation type="submission" date="2019-07" db="EMBL/GenBank/DDBJ databases">
        <title>Whole genome shotgun sequence of Cellulomonas aerilata NBRC 106308.</title>
        <authorList>
            <person name="Hosoyama A."/>
            <person name="Uohara A."/>
            <person name="Ohji S."/>
            <person name="Ichikawa N."/>
        </authorList>
    </citation>
    <scope>NUCLEOTIDE SEQUENCE [LARGE SCALE GENOMIC DNA]</scope>
    <source>
        <strain evidence="10 11">NBRC 106308</strain>
    </source>
</reference>
<dbReference type="CDD" id="cd06261">
    <property type="entry name" value="TM_PBP2"/>
    <property type="match status" value="1"/>
</dbReference>
<evidence type="ECO:0000313" key="10">
    <source>
        <dbReference type="EMBL" id="GEO34089.1"/>
    </source>
</evidence>
<evidence type="ECO:0000256" key="8">
    <source>
        <dbReference type="SAM" id="MobiDB-lite"/>
    </source>
</evidence>
<feature type="compositionally biased region" description="Basic and acidic residues" evidence="8">
    <location>
        <begin position="1"/>
        <end position="11"/>
    </location>
</feature>
<dbReference type="Gene3D" id="1.10.3720.10">
    <property type="entry name" value="MetI-like"/>
    <property type="match status" value="1"/>
</dbReference>
<gene>
    <name evidence="10" type="ORF">CAE01nite_18140</name>
</gene>
<evidence type="ECO:0000259" key="9">
    <source>
        <dbReference type="PROSITE" id="PS50928"/>
    </source>
</evidence>
<dbReference type="GO" id="GO:0055085">
    <property type="term" value="P:transmembrane transport"/>
    <property type="evidence" value="ECO:0007669"/>
    <property type="project" value="InterPro"/>
</dbReference>
<protein>
    <recommendedName>
        <fullName evidence="9">ABC transmembrane type-1 domain-containing protein</fullName>
    </recommendedName>
</protein>
<comment type="similarity">
    <text evidence="7">Belongs to the binding-protein-dependent transport system permease family.</text>
</comment>
<dbReference type="PANTHER" id="PTHR43386">
    <property type="entry name" value="OLIGOPEPTIDE TRANSPORT SYSTEM PERMEASE PROTEIN APPC"/>
    <property type="match status" value="1"/>
</dbReference>
<name>A0A512DC79_9CELL</name>
<evidence type="ECO:0000256" key="2">
    <source>
        <dbReference type="ARBA" id="ARBA00022448"/>
    </source>
</evidence>
<keyword evidence="2 7" id="KW-0813">Transport</keyword>
<comment type="subcellular location">
    <subcellularLocation>
        <location evidence="1 7">Cell membrane</location>
        <topology evidence="1 7">Multi-pass membrane protein</topology>
    </subcellularLocation>
</comment>
<feature type="region of interest" description="Disordered" evidence="8">
    <location>
        <begin position="306"/>
        <end position="325"/>
    </location>
</feature>
<evidence type="ECO:0000256" key="3">
    <source>
        <dbReference type="ARBA" id="ARBA00022475"/>
    </source>
</evidence>
<evidence type="ECO:0000313" key="11">
    <source>
        <dbReference type="Proteomes" id="UP000321181"/>
    </source>
</evidence>
<dbReference type="SUPFAM" id="SSF161098">
    <property type="entry name" value="MetI-like"/>
    <property type="match status" value="1"/>
</dbReference>
<feature type="compositionally biased region" description="Low complexity" evidence="8">
    <location>
        <begin position="33"/>
        <end position="42"/>
    </location>
</feature>